<dbReference type="EMBL" id="KQ976540">
    <property type="protein sequence ID" value="KYM81227.1"/>
    <property type="molecule type" value="Genomic_DNA"/>
</dbReference>
<feature type="region of interest" description="Disordered" evidence="1">
    <location>
        <begin position="15"/>
        <end position="41"/>
    </location>
</feature>
<evidence type="ECO:0000256" key="1">
    <source>
        <dbReference type="SAM" id="MobiDB-lite"/>
    </source>
</evidence>
<evidence type="ECO:0000313" key="3">
    <source>
        <dbReference type="Proteomes" id="UP000078540"/>
    </source>
</evidence>
<proteinExistence type="predicted"/>
<reference evidence="2 3" key="1">
    <citation type="submission" date="2015-09" db="EMBL/GenBank/DDBJ databases">
        <title>Atta colombica WGS genome.</title>
        <authorList>
            <person name="Nygaard S."/>
            <person name="Hu H."/>
            <person name="Boomsma J."/>
            <person name="Zhang G."/>
        </authorList>
    </citation>
    <scope>NUCLEOTIDE SEQUENCE [LARGE SCALE GENOMIC DNA]</scope>
    <source>
        <strain evidence="2">Treedump-2</strain>
        <tissue evidence="2">Whole body</tissue>
    </source>
</reference>
<sequence length="98" mass="11253">MAWVRDCPRPGGTCLYKIRTDKTPPRAQQEGSNHDSGHRLKPIKEKRILDLSLRFRLHLDYLQRVCDPFTTRASGVRSFYDATAIDSQSHSNVIQQAK</sequence>
<protein>
    <submittedName>
        <fullName evidence="2">Uncharacterized protein</fullName>
    </submittedName>
</protein>
<dbReference type="AlphaFoldDB" id="A0A195BAH2"/>
<keyword evidence="3" id="KW-1185">Reference proteome</keyword>
<dbReference type="Proteomes" id="UP000078540">
    <property type="component" value="Unassembled WGS sequence"/>
</dbReference>
<accession>A0A195BAH2</accession>
<gene>
    <name evidence="2" type="ORF">ALC53_08298</name>
</gene>
<feature type="compositionally biased region" description="Basic and acidic residues" evidence="1">
    <location>
        <begin position="32"/>
        <end position="41"/>
    </location>
</feature>
<name>A0A195BAH2_9HYME</name>
<organism evidence="2 3">
    <name type="scientific">Atta colombica</name>
    <dbReference type="NCBI Taxonomy" id="520822"/>
    <lineage>
        <taxon>Eukaryota</taxon>
        <taxon>Metazoa</taxon>
        <taxon>Ecdysozoa</taxon>
        <taxon>Arthropoda</taxon>
        <taxon>Hexapoda</taxon>
        <taxon>Insecta</taxon>
        <taxon>Pterygota</taxon>
        <taxon>Neoptera</taxon>
        <taxon>Endopterygota</taxon>
        <taxon>Hymenoptera</taxon>
        <taxon>Apocrita</taxon>
        <taxon>Aculeata</taxon>
        <taxon>Formicoidea</taxon>
        <taxon>Formicidae</taxon>
        <taxon>Myrmicinae</taxon>
        <taxon>Atta</taxon>
    </lineage>
</organism>
<evidence type="ECO:0000313" key="2">
    <source>
        <dbReference type="EMBL" id="KYM81227.1"/>
    </source>
</evidence>